<gene>
    <name evidence="1" type="ORF">METZ01_LOCUS494849</name>
</gene>
<accession>A0A383DCL0</accession>
<protein>
    <submittedName>
        <fullName evidence="1">Uncharacterized protein</fullName>
    </submittedName>
</protein>
<dbReference type="EMBL" id="UINC01216028">
    <property type="protein sequence ID" value="SVE41995.1"/>
    <property type="molecule type" value="Genomic_DNA"/>
</dbReference>
<name>A0A383DCL0_9ZZZZ</name>
<reference evidence="1" key="1">
    <citation type="submission" date="2018-05" db="EMBL/GenBank/DDBJ databases">
        <authorList>
            <person name="Lanie J.A."/>
            <person name="Ng W.-L."/>
            <person name="Kazmierczak K.M."/>
            <person name="Andrzejewski T.M."/>
            <person name="Davidsen T.M."/>
            <person name="Wayne K.J."/>
            <person name="Tettelin H."/>
            <person name="Glass J.I."/>
            <person name="Rusch D."/>
            <person name="Podicherti R."/>
            <person name="Tsui H.-C.T."/>
            <person name="Winkler M.E."/>
        </authorList>
    </citation>
    <scope>NUCLEOTIDE SEQUENCE</scope>
</reference>
<evidence type="ECO:0000313" key="1">
    <source>
        <dbReference type="EMBL" id="SVE41995.1"/>
    </source>
</evidence>
<proteinExistence type="predicted"/>
<dbReference type="AlphaFoldDB" id="A0A383DCL0"/>
<sequence>MRKTHFIIIILFFCILPFSLNAHRSGCHRWHSCPSDSGSYICGDIGYCSACPDNQFCENRSPRASKSEEVVKESKNKDIQKCDIQKDIQKYYEAIGGKIDLKTLSPKEKECILIIHQIVSKSNAPKASNDCRDAWDQANSYADEVVSSAEDLISCVKRSNNRNDCSRYARDVRYSQQSYESAVSDVETYCD</sequence>
<organism evidence="1">
    <name type="scientific">marine metagenome</name>
    <dbReference type="NCBI Taxonomy" id="408172"/>
    <lineage>
        <taxon>unclassified sequences</taxon>
        <taxon>metagenomes</taxon>
        <taxon>ecological metagenomes</taxon>
    </lineage>
</organism>